<dbReference type="AlphaFoldDB" id="A0A6L4WMZ6"/>
<protein>
    <submittedName>
        <fullName evidence="1">Uncharacterized protein</fullName>
    </submittedName>
</protein>
<dbReference type="Proteomes" id="UP000472839">
    <property type="component" value="Unassembled WGS sequence"/>
</dbReference>
<evidence type="ECO:0000313" key="1">
    <source>
        <dbReference type="EMBL" id="KAB7881163.1"/>
    </source>
</evidence>
<dbReference type="EMBL" id="WFKK01000161">
    <property type="protein sequence ID" value="KAB7881163.1"/>
    <property type="molecule type" value="Genomic_DNA"/>
</dbReference>
<accession>A0A6L4WMZ6</accession>
<feature type="non-terminal residue" evidence="1">
    <location>
        <position position="93"/>
    </location>
</feature>
<evidence type="ECO:0000313" key="2">
    <source>
        <dbReference type="Proteomes" id="UP000472839"/>
    </source>
</evidence>
<reference evidence="1 2" key="1">
    <citation type="submission" date="2019-10" db="EMBL/GenBank/DDBJ databases">
        <title>Poseidonibacter ostreae sp. nov., isolated from the gut of the Ostrea denselamellosa.</title>
        <authorList>
            <person name="Choi A."/>
        </authorList>
    </citation>
    <scope>NUCLEOTIDE SEQUENCE [LARGE SCALE GENOMIC DNA]</scope>
    <source>
        <strain evidence="1 2">SJOD-M-33</strain>
    </source>
</reference>
<name>A0A6L4WMZ6_9BACT</name>
<gene>
    <name evidence="1" type="ORF">GBG19_16650</name>
</gene>
<dbReference type="RefSeq" id="WP_226896518.1">
    <property type="nucleotide sequence ID" value="NZ_WFKK01000161.1"/>
</dbReference>
<organism evidence="1 2">
    <name type="scientific">Poseidonibacter ostreae</name>
    <dbReference type="NCBI Taxonomy" id="2654171"/>
    <lineage>
        <taxon>Bacteria</taxon>
        <taxon>Pseudomonadati</taxon>
        <taxon>Campylobacterota</taxon>
        <taxon>Epsilonproteobacteria</taxon>
        <taxon>Campylobacterales</taxon>
        <taxon>Arcobacteraceae</taxon>
        <taxon>Poseidonibacter</taxon>
    </lineage>
</organism>
<sequence length="93" mass="10764">MKNIVPKFSSNLSKMWNKVLNLENCLFPELQEQLGTLSTKEEKLIKILDFAQIEKNITVVKITNTPNDRIEIARAMIAKSVYNIQTTRDLIDR</sequence>
<proteinExistence type="predicted"/>
<comment type="caution">
    <text evidence="1">The sequence shown here is derived from an EMBL/GenBank/DDBJ whole genome shotgun (WGS) entry which is preliminary data.</text>
</comment>